<evidence type="ECO:0000259" key="1">
    <source>
        <dbReference type="Pfam" id="PF00535"/>
    </source>
</evidence>
<gene>
    <name evidence="2" type="ORF">DCF25_15885</name>
</gene>
<proteinExistence type="predicted"/>
<dbReference type="PANTHER" id="PTHR43685:SF2">
    <property type="entry name" value="GLYCOSYLTRANSFERASE 2-LIKE DOMAIN-CONTAINING PROTEIN"/>
    <property type="match status" value="1"/>
</dbReference>
<reference evidence="2 3" key="2">
    <citation type="submission" date="2018-06" db="EMBL/GenBank/DDBJ databases">
        <title>Metagenomic assembly of (sub)arctic Cyanobacteria and their associated microbiome from non-axenic cultures.</title>
        <authorList>
            <person name="Baurain D."/>
        </authorList>
    </citation>
    <scope>NUCLEOTIDE SEQUENCE [LARGE SCALE GENOMIC DNA]</scope>
    <source>
        <strain evidence="2">ULC129bin1</strain>
    </source>
</reference>
<feature type="domain" description="Glycosyltransferase 2-like" evidence="1">
    <location>
        <begin position="31"/>
        <end position="162"/>
    </location>
</feature>
<dbReference type="InterPro" id="IPR050834">
    <property type="entry name" value="Glycosyltransf_2"/>
</dbReference>
<name>A0A2W4TX37_9CYAN</name>
<evidence type="ECO:0000313" key="2">
    <source>
        <dbReference type="EMBL" id="PZO13576.1"/>
    </source>
</evidence>
<comment type="caution">
    <text evidence="2">The sequence shown here is derived from an EMBL/GenBank/DDBJ whole genome shotgun (WGS) entry which is preliminary data.</text>
</comment>
<dbReference type="GO" id="GO:0016740">
    <property type="term" value="F:transferase activity"/>
    <property type="evidence" value="ECO:0007669"/>
    <property type="project" value="UniProtKB-KW"/>
</dbReference>
<sequence length="272" mass="30982">MLNISPHQSIFSQVGKRFSAGKAVPTPSKVTVCISLYNYQEYITNTLDSVRQQTQPALDLIVVEDRSSDNSLAVARDWIIHYAERFNTVHLVQHEQNQGLSAARNTAISLSKTPNIFILDADNLLYPRCIQRCLVALEADPQASVAYPIVEKFGEETGLMGNVVWTRDRFKHRNCIDAMSLIRKPALVAVDGYSVLNAVGKLGWEDYQLWCKFIDRDFYGIPVPEILARYRTHKTSMLNSISNQRDNIEKLHQEMMQHHPWLELPIEAQLTA</sequence>
<dbReference type="InterPro" id="IPR001173">
    <property type="entry name" value="Glyco_trans_2-like"/>
</dbReference>
<dbReference type="Proteomes" id="UP000249354">
    <property type="component" value="Unassembled WGS sequence"/>
</dbReference>
<protein>
    <submittedName>
        <fullName evidence="2">Glycosyl transferase family 2</fullName>
    </submittedName>
</protein>
<dbReference type="InterPro" id="IPR029044">
    <property type="entry name" value="Nucleotide-diphossugar_trans"/>
</dbReference>
<dbReference type="PANTHER" id="PTHR43685">
    <property type="entry name" value="GLYCOSYLTRANSFERASE"/>
    <property type="match status" value="1"/>
</dbReference>
<dbReference type="CDD" id="cd00761">
    <property type="entry name" value="Glyco_tranf_GTA_type"/>
    <property type="match status" value="1"/>
</dbReference>
<organism evidence="2 3">
    <name type="scientific">Leptolyngbya foveolarum</name>
    <dbReference type="NCBI Taxonomy" id="47253"/>
    <lineage>
        <taxon>Bacteria</taxon>
        <taxon>Bacillati</taxon>
        <taxon>Cyanobacteriota</taxon>
        <taxon>Cyanophyceae</taxon>
        <taxon>Leptolyngbyales</taxon>
        <taxon>Leptolyngbyaceae</taxon>
        <taxon>Leptolyngbya group</taxon>
        <taxon>Leptolyngbya</taxon>
    </lineage>
</organism>
<dbReference type="Gene3D" id="3.90.550.10">
    <property type="entry name" value="Spore Coat Polysaccharide Biosynthesis Protein SpsA, Chain A"/>
    <property type="match status" value="1"/>
</dbReference>
<dbReference type="EMBL" id="QBMC01000122">
    <property type="protein sequence ID" value="PZO13576.1"/>
    <property type="molecule type" value="Genomic_DNA"/>
</dbReference>
<reference evidence="3" key="1">
    <citation type="submission" date="2018-04" db="EMBL/GenBank/DDBJ databases">
        <authorList>
            <person name="Cornet L."/>
        </authorList>
    </citation>
    <scope>NUCLEOTIDE SEQUENCE [LARGE SCALE GENOMIC DNA]</scope>
</reference>
<dbReference type="Pfam" id="PF00535">
    <property type="entry name" value="Glycos_transf_2"/>
    <property type="match status" value="1"/>
</dbReference>
<evidence type="ECO:0000313" key="3">
    <source>
        <dbReference type="Proteomes" id="UP000249354"/>
    </source>
</evidence>
<keyword evidence="2" id="KW-0808">Transferase</keyword>
<dbReference type="SUPFAM" id="SSF53448">
    <property type="entry name" value="Nucleotide-diphospho-sugar transferases"/>
    <property type="match status" value="1"/>
</dbReference>
<accession>A0A2W4TX37</accession>
<dbReference type="AlphaFoldDB" id="A0A2W4TX37"/>